<dbReference type="AlphaFoldDB" id="A0A5S3Q1B5"/>
<keyword evidence="1" id="KW-0472">Membrane</keyword>
<evidence type="ECO:0000313" key="2">
    <source>
        <dbReference type="EMBL" id="TMM59387.1"/>
    </source>
</evidence>
<proteinExistence type="predicted"/>
<gene>
    <name evidence="2" type="ORF">FEE95_08135</name>
</gene>
<protein>
    <submittedName>
        <fullName evidence="2">Uncharacterized protein</fullName>
    </submittedName>
</protein>
<accession>A0A5S3Q1B5</accession>
<evidence type="ECO:0000256" key="1">
    <source>
        <dbReference type="SAM" id="Phobius"/>
    </source>
</evidence>
<dbReference type="Proteomes" id="UP000310314">
    <property type="component" value="Unassembled WGS sequence"/>
</dbReference>
<name>A0A5S3Q1B5_9FLAO</name>
<evidence type="ECO:0000313" key="3">
    <source>
        <dbReference type="Proteomes" id="UP000310314"/>
    </source>
</evidence>
<keyword evidence="1" id="KW-0812">Transmembrane</keyword>
<organism evidence="2 3">
    <name type="scientific">Maribacter algarum</name>
    <name type="common">ex Zhang et al. 2020</name>
    <dbReference type="NCBI Taxonomy" id="2578118"/>
    <lineage>
        <taxon>Bacteria</taxon>
        <taxon>Pseudomonadati</taxon>
        <taxon>Bacteroidota</taxon>
        <taxon>Flavobacteriia</taxon>
        <taxon>Flavobacteriales</taxon>
        <taxon>Flavobacteriaceae</taxon>
        <taxon>Maribacter</taxon>
    </lineage>
</organism>
<comment type="caution">
    <text evidence="2">The sequence shown here is derived from an EMBL/GenBank/DDBJ whole genome shotgun (WGS) entry which is preliminary data.</text>
</comment>
<reference evidence="2 3" key="1">
    <citation type="submission" date="2019-05" db="EMBL/GenBank/DDBJ databases">
        <authorList>
            <person name="Zhang J.-Y."/>
            <person name="Feg X."/>
            <person name="Du Z.-J."/>
        </authorList>
    </citation>
    <scope>NUCLEOTIDE SEQUENCE [LARGE SCALE GENOMIC DNA]</scope>
    <source>
        <strain evidence="2 3">RZ26</strain>
    </source>
</reference>
<feature type="transmembrane region" description="Helical" evidence="1">
    <location>
        <begin position="53"/>
        <end position="75"/>
    </location>
</feature>
<dbReference type="RefSeq" id="WP_138657376.1">
    <property type="nucleotide sequence ID" value="NZ_VATY01000001.1"/>
</dbReference>
<feature type="transmembrane region" description="Helical" evidence="1">
    <location>
        <begin position="20"/>
        <end position="41"/>
    </location>
</feature>
<keyword evidence="1" id="KW-1133">Transmembrane helix</keyword>
<sequence>MSTVSMGFPDGHLTEFEHAVKPLFISNSILALLFGILFYGLARFSSKTRSRVIFYFSFVLFVLLIIGLIVLYFYFSSNLNHGGGG</sequence>
<dbReference type="EMBL" id="VATY01000001">
    <property type="protein sequence ID" value="TMM59387.1"/>
    <property type="molecule type" value="Genomic_DNA"/>
</dbReference>
<keyword evidence="3" id="KW-1185">Reference proteome</keyword>